<dbReference type="SMART" id="SM00267">
    <property type="entry name" value="GGDEF"/>
    <property type="match status" value="1"/>
</dbReference>
<protein>
    <submittedName>
        <fullName evidence="5">Bifunctional diguanylate cyclase/phosphodiesterase</fullName>
    </submittedName>
</protein>
<dbReference type="InterPro" id="IPR050706">
    <property type="entry name" value="Cyclic-di-GMP_PDE-like"/>
</dbReference>
<dbReference type="Gene3D" id="3.30.450.290">
    <property type="match status" value="1"/>
</dbReference>
<dbReference type="PROSITE" id="PS50887">
    <property type="entry name" value="GGDEF"/>
    <property type="match status" value="1"/>
</dbReference>
<keyword evidence="2" id="KW-0472">Membrane</keyword>
<dbReference type="CDD" id="cd01949">
    <property type="entry name" value="GGDEF"/>
    <property type="match status" value="1"/>
</dbReference>
<gene>
    <name evidence="5" type="ORF">PU634_02565</name>
</gene>
<keyword evidence="2" id="KW-0812">Transmembrane</keyword>
<dbReference type="InterPro" id="IPR043128">
    <property type="entry name" value="Rev_trsase/Diguanyl_cyclase"/>
</dbReference>
<dbReference type="Pfam" id="PF00563">
    <property type="entry name" value="EAL"/>
    <property type="match status" value="1"/>
</dbReference>
<feature type="domain" description="GGDEF" evidence="4">
    <location>
        <begin position="466"/>
        <end position="599"/>
    </location>
</feature>
<evidence type="ECO:0000313" key="5">
    <source>
        <dbReference type="EMBL" id="WMC11267.1"/>
    </source>
</evidence>
<organism evidence="5 6">
    <name type="scientific">Oceanimonas pelagia</name>
    <dbReference type="NCBI Taxonomy" id="3028314"/>
    <lineage>
        <taxon>Bacteria</taxon>
        <taxon>Pseudomonadati</taxon>
        <taxon>Pseudomonadota</taxon>
        <taxon>Gammaproteobacteria</taxon>
        <taxon>Aeromonadales</taxon>
        <taxon>Aeromonadaceae</taxon>
        <taxon>Oceanimonas</taxon>
    </lineage>
</organism>
<dbReference type="InterPro" id="IPR035919">
    <property type="entry name" value="EAL_sf"/>
</dbReference>
<evidence type="ECO:0000256" key="2">
    <source>
        <dbReference type="SAM" id="Phobius"/>
    </source>
</evidence>
<comment type="cofactor">
    <cofactor evidence="1">
        <name>Mg(2+)</name>
        <dbReference type="ChEBI" id="CHEBI:18420"/>
    </cofactor>
</comment>
<sequence>MAGRPTTIRRYLLNRTLLFSVIGFLLLLVVANQAYQSSVRQSARQVAASVAQTTFNSMYSIMSQGWSRNQLETFLQQLEQGNREQGFHIGLYRGELVSERFGAIEQRQPDEPLLAAAASGDISALDLGERLRYLYPLKARADCLACHSNAAVGDTLGVITVEQDLSGQLSMANRNLLYYLLWLSPLPLLFAFWAVRRVSLHINDSVLHLSRSIDQVESLSDLSRMGSERQPFRFIEMNSIFGQVEQLADKLRNIAVDKDLLEFEIRLLEKFVITSEVVRDWREYVNVLMLDINKVLDIYTMFSIFKVDDELFDLEIFWLHTPTPATRHMMEQAVLARLRGSETPFSHGEFSVHHNVVKHDHDHLLELDERDIELQTKSLLVEAPKIGGIVGIGVQADIVKDKTRVLVLESILSTLLNVVGSVKAIYKYTRDLEYYATRDPLTNLYNQRMLWELLDYELERSRRHDYPVAMLLLDLDNFKSINDGYGHACGDLLLTELAGLLKAQLGTGDVLARYGGDEFVIVLTEAGMARAREAGERILAAVDGFAMDHDGGQIRVTCSVGVGIYPEHAANAKELFMFVDNLMYRAKSQGKNRVCLPGEQDVADIFRNMSEKTLLVNQAIEQRTLLPVFQPILPLQNGAPVAVEVLSRIRLADDSLMNAGEFIEIAESMGKVHLLDYIVMEKAFAQVRETGFDGLVFINLSPRAVLVGDFLMRVRTLVADYGIDPGRVVFEITERDTIKSMTLLEQFVRALKDAGFLLAIDDFGSGFSSFHYLKHLPIDFVKIEGEFIANMSHDSRDLAFVSSITQLAKQLGVKTVAEYVENAEVLAMVRATGIDHAQGYHVGRPHPQLSTWLHMAAL</sequence>
<reference evidence="5 6" key="1">
    <citation type="submission" date="2023-02" db="EMBL/GenBank/DDBJ databases">
        <title>Complete genome sequence of a novel bacterium Oceanimonas sp. NTOU-MSR1 isolated from marine coast sediment.</title>
        <authorList>
            <person name="Yang H.-T."/>
            <person name="Chen Y.-L."/>
            <person name="Ho Y.-N."/>
        </authorList>
    </citation>
    <scope>NUCLEOTIDE SEQUENCE [LARGE SCALE GENOMIC DNA]</scope>
    <source>
        <strain evidence="5 6">NTOU-MSR1</strain>
    </source>
</reference>
<dbReference type="FunFam" id="3.30.70.270:FF:000001">
    <property type="entry name" value="Diguanylate cyclase domain protein"/>
    <property type="match status" value="1"/>
</dbReference>
<dbReference type="InterPro" id="IPR001633">
    <property type="entry name" value="EAL_dom"/>
</dbReference>
<accession>A0AA50KQU1</accession>
<dbReference type="SUPFAM" id="SSF55073">
    <property type="entry name" value="Nucleotide cyclase"/>
    <property type="match status" value="1"/>
</dbReference>
<dbReference type="KEGG" id="ope:PU634_02565"/>
<dbReference type="Gene3D" id="3.20.20.450">
    <property type="entry name" value="EAL domain"/>
    <property type="match status" value="1"/>
</dbReference>
<name>A0AA50KQU1_9GAMM</name>
<dbReference type="PROSITE" id="PS50883">
    <property type="entry name" value="EAL"/>
    <property type="match status" value="1"/>
</dbReference>
<dbReference type="GO" id="GO:0071111">
    <property type="term" value="F:cyclic-guanylate-specific phosphodiesterase activity"/>
    <property type="evidence" value="ECO:0007669"/>
    <property type="project" value="InterPro"/>
</dbReference>
<dbReference type="InterPro" id="IPR029787">
    <property type="entry name" value="Nucleotide_cyclase"/>
</dbReference>
<dbReference type="SUPFAM" id="SSF141868">
    <property type="entry name" value="EAL domain-like"/>
    <property type="match status" value="1"/>
</dbReference>
<evidence type="ECO:0000313" key="6">
    <source>
        <dbReference type="Proteomes" id="UP001223802"/>
    </source>
</evidence>
<keyword evidence="6" id="KW-1185">Reference proteome</keyword>
<evidence type="ECO:0000259" key="4">
    <source>
        <dbReference type="PROSITE" id="PS50887"/>
    </source>
</evidence>
<proteinExistence type="predicted"/>
<evidence type="ECO:0000256" key="1">
    <source>
        <dbReference type="ARBA" id="ARBA00001946"/>
    </source>
</evidence>
<dbReference type="SMART" id="SM00052">
    <property type="entry name" value="EAL"/>
    <property type="match status" value="1"/>
</dbReference>
<dbReference type="CDD" id="cd01948">
    <property type="entry name" value="EAL"/>
    <property type="match status" value="1"/>
</dbReference>
<dbReference type="AlphaFoldDB" id="A0AA50KQU1"/>
<evidence type="ECO:0000259" key="3">
    <source>
        <dbReference type="PROSITE" id="PS50883"/>
    </source>
</evidence>
<feature type="domain" description="EAL" evidence="3">
    <location>
        <begin position="609"/>
        <end position="858"/>
    </location>
</feature>
<dbReference type="EMBL" id="CP118224">
    <property type="protein sequence ID" value="WMC11267.1"/>
    <property type="molecule type" value="Genomic_DNA"/>
</dbReference>
<dbReference type="Gene3D" id="3.30.70.270">
    <property type="match status" value="1"/>
</dbReference>
<dbReference type="Pfam" id="PF00990">
    <property type="entry name" value="GGDEF"/>
    <property type="match status" value="1"/>
</dbReference>
<dbReference type="PANTHER" id="PTHR33121:SF71">
    <property type="entry name" value="OXYGEN SENSOR PROTEIN DOSP"/>
    <property type="match status" value="1"/>
</dbReference>
<dbReference type="RefSeq" id="WP_306762512.1">
    <property type="nucleotide sequence ID" value="NZ_CP118224.1"/>
</dbReference>
<dbReference type="Proteomes" id="UP001223802">
    <property type="component" value="Chromosome"/>
</dbReference>
<dbReference type="InterPro" id="IPR000160">
    <property type="entry name" value="GGDEF_dom"/>
</dbReference>
<dbReference type="NCBIfam" id="TIGR00254">
    <property type="entry name" value="GGDEF"/>
    <property type="match status" value="1"/>
</dbReference>
<dbReference type="PANTHER" id="PTHR33121">
    <property type="entry name" value="CYCLIC DI-GMP PHOSPHODIESTERASE PDEF"/>
    <property type="match status" value="1"/>
</dbReference>
<keyword evidence="2" id="KW-1133">Transmembrane helix</keyword>
<feature type="transmembrane region" description="Helical" evidence="2">
    <location>
        <begin position="12"/>
        <end position="35"/>
    </location>
</feature>